<dbReference type="AlphaFoldDB" id="A0A1G8TGR3"/>
<feature type="transmembrane region" description="Helical" evidence="7">
    <location>
        <begin position="97"/>
        <end position="120"/>
    </location>
</feature>
<feature type="transmembrane region" description="Helical" evidence="7">
    <location>
        <begin position="280"/>
        <end position="298"/>
    </location>
</feature>
<feature type="domain" description="ABC transmembrane type-1" evidence="8">
    <location>
        <begin position="93"/>
        <end position="303"/>
    </location>
</feature>
<dbReference type="RefSeq" id="WP_092699599.1">
    <property type="nucleotide sequence ID" value="NZ_FNFC01000003.1"/>
</dbReference>
<evidence type="ECO:0000313" key="10">
    <source>
        <dbReference type="Proteomes" id="UP000198856"/>
    </source>
</evidence>
<comment type="similarity">
    <text evidence="7">Belongs to the binding-protein-dependent transport system permease family.</text>
</comment>
<name>A0A1G8TGR3_9EURY</name>
<dbReference type="Pfam" id="PF00528">
    <property type="entry name" value="BPD_transp_1"/>
    <property type="match status" value="1"/>
</dbReference>
<dbReference type="InterPro" id="IPR000515">
    <property type="entry name" value="MetI-like"/>
</dbReference>
<feature type="transmembrane region" description="Helical" evidence="7">
    <location>
        <begin position="132"/>
        <end position="153"/>
    </location>
</feature>
<evidence type="ECO:0000256" key="7">
    <source>
        <dbReference type="RuleBase" id="RU363032"/>
    </source>
</evidence>
<keyword evidence="5 7" id="KW-1133">Transmembrane helix</keyword>
<dbReference type="OrthoDB" id="44105at2157"/>
<dbReference type="STRING" id="890420.SAMN05216226_10362"/>
<dbReference type="SUPFAM" id="SSF161098">
    <property type="entry name" value="MetI-like"/>
    <property type="match status" value="1"/>
</dbReference>
<keyword evidence="4 7" id="KW-0812">Transmembrane</keyword>
<dbReference type="InterPro" id="IPR035906">
    <property type="entry name" value="MetI-like_sf"/>
</dbReference>
<dbReference type="PROSITE" id="PS50928">
    <property type="entry name" value="ABC_TM1"/>
    <property type="match status" value="1"/>
</dbReference>
<dbReference type="CDD" id="cd06261">
    <property type="entry name" value="TM_PBP2"/>
    <property type="match status" value="1"/>
</dbReference>
<dbReference type="EMBL" id="FNFC01000003">
    <property type="protein sequence ID" value="SDJ40708.1"/>
    <property type="molecule type" value="Genomic_DNA"/>
</dbReference>
<feature type="transmembrane region" description="Helical" evidence="7">
    <location>
        <begin position="12"/>
        <end position="32"/>
    </location>
</feature>
<sequence>MSRTRYILYRTAWTALASIVVTGILFLVARAAPDVSEVESTGLPALEIDNAFWDPADPLYLQYLDWVKSLLTLDWGRSLRFGDPVGGLIVERAVVTAAYLLPALVFGITLATLLGYTAAATQGRWSDGLIRGLSYVVFAVPNFVLGIAVFRYITRQAYQIDAQFYTIEAGFSNRWNLFWLAAAGVILGTHVAAAQIRYVRAQSSELLSKKFIKTLRAKGRGTVGIARHVFKAGAASFASLFVAEVLGLLLVSVFVVEAVLAIPGLGALLWQAAAVNDVPVLLVTTWLVAMIVILANLAEDLLAVALDPRIGD</sequence>
<dbReference type="Proteomes" id="UP000198856">
    <property type="component" value="Unassembled WGS sequence"/>
</dbReference>
<dbReference type="GO" id="GO:0055085">
    <property type="term" value="P:transmembrane transport"/>
    <property type="evidence" value="ECO:0007669"/>
    <property type="project" value="InterPro"/>
</dbReference>
<evidence type="ECO:0000256" key="4">
    <source>
        <dbReference type="ARBA" id="ARBA00022692"/>
    </source>
</evidence>
<evidence type="ECO:0000313" key="9">
    <source>
        <dbReference type="EMBL" id="SDJ40708.1"/>
    </source>
</evidence>
<dbReference type="GO" id="GO:0005886">
    <property type="term" value="C:plasma membrane"/>
    <property type="evidence" value="ECO:0007669"/>
    <property type="project" value="UniProtKB-SubCell"/>
</dbReference>
<evidence type="ECO:0000256" key="1">
    <source>
        <dbReference type="ARBA" id="ARBA00004651"/>
    </source>
</evidence>
<proteinExistence type="inferred from homology"/>
<evidence type="ECO:0000256" key="3">
    <source>
        <dbReference type="ARBA" id="ARBA00022475"/>
    </source>
</evidence>
<evidence type="ECO:0000256" key="6">
    <source>
        <dbReference type="ARBA" id="ARBA00023136"/>
    </source>
</evidence>
<feature type="transmembrane region" description="Helical" evidence="7">
    <location>
        <begin position="177"/>
        <end position="199"/>
    </location>
</feature>
<gene>
    <name evidence="9" type="ORF">SAMN05216226_10362</name>
</gene>
<keyword evidence="10" id="KW-1185">Reference proteome</keyword>
<evidence type="ECO:0000259" key="8">
    <source>
        <dbReference type="PROSITE" id="PS50928"/>
    </source>
</evidence>
<dbReference type="PANTHER" id="PTHR30465:SF0">
    <property type="entry name" value="OLIGOPEPTIDE TRANSPORT SYSTEM PERMEASE PROTEIN APPB"/>
    <property type="match status" value="1"/>
</dbReference>
<evidence type="ECO:0000256" key="2">
    <source>
        <dbReference type="ARBA" id="ARBA00022448"/>
    </source>
</evidence>
<dbReference type="PANTHER" id="PTHR30465">
    <property type="entry name" value="INNER MEMBRANE ABC TRANSPORTER"/>
    <property type="match status" value="1"/>
</dbReference>
<feature type="transmembrane region" description="Helical" evidence="7">
    <location>
        <begin position="248"/>
        <end position="268"/>
    </location>
</feature>
<keyword evidence="2 7" id="KW-0813">Transport</keyword>
<accession>A0A1G8TGR3</accession>
<reference evidence="9 10" key="1">
    <citation type="submission" date="2016-10" db="EMBL/GenBank/DDBJ databases">
        <authorList>
            <person name="de Groot N.N."/>
        </authorList>
    </citation>
    <scope>NUCLEOTIDE SEQUENCE [LARGE SCALE GENOMIC DNA]</scope>
    <source>
        <strain evidence="9 10">IBRC-M10015</strain>
    </source>
</reference>
<organism evidence="9 10">
    <name type="scientific">Halovenus aranensis</name>
    <dbReference type="NCBI Taxonomy" id="890420"/>
    <lineage>
        <taxon>Archaea</taxon>
        <taxon>Methanobacteriati</taxon>
        <taxon>Methanobacteriota</taxon>
        <taxon>Stenosarchaea group</taxon>
        <taxon>Halobacteria</taxon>
        <taxon>Halobacteriales</taxon>
        <taxon>Haloarculaceae</taxon>
        <taxon>Halovenus</taxon>
    </lineage>
</organism>
<protein>
    <submittedName>
        <fullName evidence="9">Peptide/nickel transport system permease protein</fullName>
    </submittedName>
</protein>
<keyword evidence="6 7" id="KW-0472">Membrane</keyword>
<comment type="subcellular location">
    <subcellularLocation>
        <location evidence="1 7">Cell membrane</location>
        <topology evidence="1 7">Multi-pass membrane protein</topology>
    </subcellularLocation>
</comment>
<evidence type="ECO:0000256" key="5">
    <source>
        <dbReference type="ARBA" id="ARBA00022989"/>
    </source>
</evidence>
<keyword evidence="3" id="KW-1003">Cell membrane</keyword>